<name>A0A1R0GNS5_9FUNG</name>
<proteinExistence type="inferred from homology"/>
<keyword evidence="14" id="KW-1185">Reference proteome</keyword>
<dbReference type="EMBL" id="LSSL01006100">
    <property type="protein sequence ID" value="OLY78551.1"/>
    <property type="molecule type" value="Genomic_DNA"/>
</dbReference>
<keyword evidence="9 11" id="KW-0456">Lyase</keyword>
<dbReference type="GO" id="GO:0019748">
    <property type="term" value="P:secondary metabolic process"/>
    <property type="evidence" value="ECO:0007669"/>
    <property type="project" value="TreeGrafter"/>
</dbReference>
<dbReference type="PANTHER" id="PTHR21240">
    <property type="entry name" value="2-AMINO-3-CARBOXYLMUCONATE-6-SEMIALDEHYDE DECARBOXYLASE"/>
    <property type="match status" value="1"/>
</dbReference>
<dbReference type="SUPFAM" id="SSF51556">
    <property type="entry name" value="Metallo-dependent hydrolases"/>
    <property type="match status" value="1"/>
</dbReference>
<evidence type="ECO:0000256" key="7">
    <source>
        <dbReference type="ARBA" id="ARBA00022793"/>
    </source>
</evidence>
<dbReference type="GO" id="GO:0001760">
    <property type="term" value="F:aminocarboxymuconate-semialdehyde decarboxylase activity"/>
    <property type="evidence" value="ECO:0007669"/>
    <property type="project" value="UniProtKB-EC"/>
</dbReference>
<dbReference type="GO" id="GO:0046872">
    <property type="term" value="F:metal ion binding"/>
    <property type="evidence" value="ECO:0007669"/>
    <property type="project" value="UniProtKB-KW"/>
</dbReference>
<reference evidence="13 14" key="1">
    <citation type="journal article" date="2016" name="Mol. Biol. Evol.">
        <title>Genome-Wide Survey of Gut Fungi (Harpellales) Reveals the First Horizontally Transferred Ubiquitin Gene from a Mosquito Host.</title>
        <authorList>
            <person name="Wang Y."/>
            <person name="White M.M."/>
            <person name="Kvist S."/>
            <person name="Moncalvo J.M."/>
        </authorList>
    </citation>
    <scope>NUCLEOTIDE SEQUENCE [LARGE SCALE GENOMIC DNA]</scope>
    <source>
        <strain evidence="13 14">ALG-7-W6</strain>
    </source>
</reference>
<evidence type="ECO:0000256" key="6">
    <source>
        <dbReference type="ARBA" id="ARBA00022723"/>
    </source>
</evidence>
<protein>
    <recommendedName>
        <fullName evidence="5">2-amino-3-carboxymuconate-6-semialdehyde decarboxylase</fullName>
        <ecNumber evidence="4">4.1.1.45</ecNumber>
    </recommendedName>
    <alternativeName>
        <fullName evidence="10">Picolinate carboxylase</fullName>
    </alternativeName>
</protein>
<evidence type="ECO:0000259" key="12">
    <source>
        <dbReference type="Pfam" id="PF04909"/>
    </source>
</evidence>
<organism evidence="13 14">
    <name type="scientific">Smittium mucronatum</name>
    <dbReference type="NCBI Taxonomy" id="133383"/>
    <lineage>
        <taxon>Eukaryota</taxon>
        <taxon>Fungi</taxon>
        <taxon>Fungi incertae sedis</taxon>
        <taxon>Zoopagomycota</taxon>
        <taxon>Kickxellomycotina</taxon>
        <taxon>Harpellomycetes</taxon>
        <taxon>Harpellales</taxon>
        <taxon>Legeriomycetaceae</taxon>
        <taxon>Smittium</taxon>
    </lineage>
</organism>
<comment type="caution">
    <text evidence="13">The sequence shown here is derived from an EMBL/GenBank/DDBJ whole genome shotgun (WGS) entry which is preliminary data.</text>
</comment>
<dbReference type="Proteomes" id="UP000187455">
    <property type="component" value="Unassembled WGS sequence"/>
</dbReference>
<dbReference type="InterPro" id="IPR032465">
    <property type="entry name" value="ACMSD"/>
</dbReference>
<gene>
    <name evidence="13" type="ORF">AYI68_g7399</name>
</gene>
<evidence type="ECO:0000256" key="9">
    <source>
        <dbReference type="ARBA" id="ARBA00023239"/>
    </source>
</evidence>
<dbReference type="OrthoDB" id="191270at2759"/>
<dbReference type="EC" id="4.1.1.45" evidence="4"/>
<feature type="domain" description="Amidohydrolase-related" evidence="12">
    <location>
        <begin position="11"/>
        <end position="340"/>
    </location>
</feature>
<evidence type="ECO:0000256" key="4">
    <source>
        <dbReference type="ARBA" id="ARBA00012365"/>
    </source>
</evidence>
<evidence type="ECO:0000256" key="8">
    <source>
        <dbReference type="ARBA" id="ARBA00022833"/>
    </source>
</evidence>
<dbReference type="InterPro" id="IPR032466">
    <property type="entry name" value="Metal_Hydrolase"/>
</dbReference>
<evidence type="ECO:0000313" key="13">
    <source>
        <dbReference type="EMBL" id="OLY78551.1"/>
    </source>
</evidence>
<dbReference type="Pfam" id="PF04909">
    <property type="entry name" value="Amidohydro_2"/>
    <property type="match status" value="1"/>
</dbReference>
<dbReference type="InterPro" id="IPR006680">
    <property type="entry name" value="Amidohydro-rel"/>
</dbReference>
<dbReference type="Gene3D" id="3.20.20.140">
    <property type="entry name" value="Metal-dependent hydrolases"/>
    <property type="match status" value="1"/>
</dbReference>
<comment type="pathway">
    <text evidence="1">Secondary metabolite metabolism; quinolate metabolism.</text>
</comment>
<evidence type="ECO:0000256" key="11">
    <source>
        <dbReference type="RuleBase" id="RU366045"/>
    </source>
</evidence>
<comment type="similarity">
    <text evidence="2">Belongs to the metallo-dependent hydrolases superfamily. ACMSD family.</text>
</comment>
<accession>A0A1R0GNS5</accession>
<evidence type="ECO:0000256" key="5">
    <source>
        <dbReference type="ARBA" id="ARBA00021214"/>
    </source>
</evidence>
<evidence type="ECO:0000256" key="1">
    <source>
        <dbReference type="ARBA" id="ARBA00005079"/>
    </source>
</evidence>
<sequence>MVLIKDKKLKIDFHTHILPENIPDFADKFGYGGFIKLQPSDADKEKVDMVKDGRFFRTVECNCFSPSKRIQECDQTGVDVQVLSTVPVMFSYWAKPKHALEVSVFLNDHIARVVNENPSKFIGLGTIPMQDVGLAIQELRRCVTELGLNGVQIGSHVNDYNLGDPIFEDLWKVAEELDTVIFVHPWDMDMGPRNSKYWFPWLIGMPTETTAAICSLIFSGVYDRYPNLKVVFAHGGGSFFGTLGRIIHGYNCRPDLVALDTQSHPLESLKKLYFDSLVHDQHALKLMVNQVGFDRIVLGSDYPFPLGEQLPGELIESSDWISEEDKVKILSSNALKLFNLSSDRFI</sequence>
<dbReference type="PANTHER" id="PTHR21240:SF27">
    <property type="entry name" value="2-AMINO-3-CARBOXYMUCONATE-6-SEMIALDEHYDE DECARBOXYLASE"/>
    <property type="match status" value="1"/>
</dbReference>
<evidence type="ECO:0000256" key="2">
    <source>
        <dbReference type="ARBA" id="ARBA00005871"/>
    </source>
</evidence>
<dbReference type="STRING" id="133383.A0A1R0GNS5"/>
<dbReference type="AlphaFoldDB" id="A0A1R0GNS5"/>
<dbReference type="GO" id="GO:0016787">
    <property type="term" value="F:hydrolase activity"/>
    <property type="evidence" value="ECO:0007669"/>
    <property type="project" value="InterPro"/>
</dbReference>
<keyword evidence="7 11" id="KW-0210">Decarboxylase</keyword>
<dbReference type="GO" id="GO:0005829">
    <property type="term" value="C:cytosol"/>
    <property type="evidence" value="ECO:0007669"/>
    <property type="project" value="TreeGrafter"/>
</dbReference>
<evidence type="ECO:0000256" key="3">
    <source>
        <dbReference type="ARBA" id="ARBA00011245"/>
    </source>
</evidence>
<evidence type="ECO:0000313" key="14">
    <source>
        <dbReference type="Proteomes" id="UP000187455"/>
    </source>
</evidence>
<comment type="subunit">
    <text evidence="3">Monomer.</text>
</comment>
<evidence type="ECO:0000256" key="10">
    <source>
        <dbReference type="ARBA" id="ARBA00031120"/>
    </source>
</evidence>
<keyword evidence="6" id="KW-0479">Metal-binding</keyword>
<keyword evidence="8" id="KW-0862">Zinc</keyword>